<feature type="transmembrane region" description="Helical" evidence="1">
    <location>
        <begin position="383"/>
        <end position="401"/>
    </location>
</feature>
<keyword evidence="1" id="KW-1133">Transmembrane helix</keyword>
<gene>
    <name evidence="3" type="ORF">SKTS_14260</name>
</gene>
<keyword evidence="1" id="KW-0472">Membrane</keyword>
<evidence type="ECO:0008006" key="5">
    <source>
        <dbReference type="Google" id="ProtNLM"/>
    </source>
</evidence>
<accession>A0A6F8VB32</accession>
<dbReference type="Proteomes" id="UP000502260">
    <property type="component" value="Chromosome"/>
</dbReference>
<feature type="signal peptide" evidence="2">
    <location>
        <begin position="1"/>
        <end position="15"/>
    </location>
</feature>
<dbReference type="EMBL" id="AP022853">
    <property type="protein sequence ID" value="BCB26540.1"/>
    <property type="molecule type" value="Genomic_DNA"/>
</dbReference>
<dbReference type="AlphaFoldDB" id="A0A6F8VB32"/>
<name>A0A6F8VB32_9PROT</name>
<sequence length="416" mass="46988">MRWLAMLLLPLCAQAADLPGAWQHWQYFRAMQNPSAPSAWQSAMLPAEIYGPAQNGLADLRVIDRDGKEVPYLLHAQQEQCRRAWRNAPVSDTGFIPGQYSQAVIDTGPDGAPHNAVQLTLEQKDFFTWTEISASDDRLNWRIVREKAPLFRFEQEGMTNGQVLTYPSTRSRWLRLRFLQGEKALQASTARITEETRTAARRVPLPASFNLAARQPEGETLLEADLGKTRPPVSAIRFETSQAEFHRRVTVSASDDGKTWRNAGQGHIYRYADEGKQRIELEVVFPEIHARLWRVALLNRNDPALPGLRLEMRGVPRQVAFKREAEQDYRLLYGNARAAAPSYELAQLVRSEPWQTAPAALLGPQQDNGAYVSGDAWSERHPWLLWTALLVAVGGLAWMAINALRFGKVEAQEEDK</sequence>
<keyword evidence="2" id="KW-0732">Signal</keyword>
<feature type="chain" id="PRO_5026278677" description="DUF3999 domain-containing protein" evidence="2">
    <location>
        <begin position="16"/>
        <end position="416"/>
    </location>
</feature>
<evidence type="ECO:0000313" key="4">
    <source>
        <dbReference type="Proteomes" id="UP000502260"/>
    </source>
</evidence>
<protein>
    <recommendedName>
        <fullName evidence="5">DUF3999 domain-containing protein</fullName>
    </recommendedName>
</protein>
<reference evidence="4" key="1">
    <citation type="submission" date="2020-03" db="EMBL/GenBank/DDBJ databases">
        <title>Complete genome sequence of sulfur-oxidizing bacterium skT11.</title>
        <authorList>
            <person name="Kanda M."/>
            <person name="Kojima H."/>
            <person name="Fukui M."/>
        </authorList>
    </citation>
    <scope>NUCLEOTIDE SEQUENCE [LARGE SCALE GENOMIC DNA]</scope>
    <source>
        <strain evidence="4">skT11</strain>
    </source>
</reference>
<keyword evidence="4" id="KW-1185">Reference proteome</keyword>
<evidence type="ECO:0000256" key="2">
    <source>
        <dbReference type="SAM" id="SignalP"/>
    </source>
</evidence>
<evidence type="ECO:0000256" key="1">
    <source>
        <dbReference type="SAM" id="Phobius"/>
    </source>
</evidence>
<dbReference type="Pfam" id="PF13163">
    <property type="entry name" value="DUF3999"/>
    <property type="match status" value="1"/>
</dbReference>
<dbReference type="InterPro" id="IPR025060">
    <property type="entry name" value="DUF3999"/>
</dbReference>
<proteinExistence type="predicted"/>
<keyword evidence="1" id="KW-0812">Transmembrane</keyword>
<organism evidence="3 4">
    <name type="scientific">Sulfurimicrobium lacus</name>
    <dbReference type="NCBI Taxonomy" id="2715678"/>
    <lineage>
        <taxon>Bacteria</taxon>
        <taxon>Pseudomonadati</taxon>
        <taxon>Pseudomonadota</taxon>
        <taxon>Betaproteobacteria</taxon>
        <taxon>Nitrosomonadales</taxon>
        <taxon>Sulfuricellaceae</taxon>
        <taxon>Sulfurimicrobium</taxon>
    </lineage>
</organism>
<dbReference type="Gene3D" id="2.60.120.260">
    <property type="entry name" value="Galactose-binding domain-like"/>
    <property type="match status" value="1"/>
</dbReference>
<evidence type="ECO:0000313" key="3">
    <source>
        <dbReference type="EMBL" id="BCB26540.1"/>
    </source>
</evidence>
<dbReference type="KEGG" id="slac:SKTS_14260"/>